<protein>
    <submittedName>
        <fullName evidence="1">Alpha/beta-hydrolase</fullName>
    </submittedName>
</protein>
<keyword evidence="2" id="KW-1185">Reference proteome</keyword>
<dbReference type="Proteomes" id="UP000070700">
    <property type="component" value="Unassembled WGS sequence"/>
</dbReference>
<dbReference type="SUPFAM" id="SSF53474">
    <property type="entry name" value="alpha/beta-Hydrolases"/>
    <property type="match status" value="1"/>
</dbReference>
<keyword evidence="1" id="KW-0378">Hydrolase</keyword>
<dbReference type="PANTHER" id="PTHR12277">
    <property type="entry name" value="ALPHA/BETA HYDROLASE DOMAIN-CONTAINING PROTEIN"/>
    <property type="match status" value="1"/>
</dbReference>
<reference evidence="1 2" key="1">
    <citation type="submission" date="2015-10" db="EMBL/GenBank/DDBJ databases">
        <title>Full genome of DAOMC 229536 Phialocephala scopiformis, a fungal endophyte of spruce producing the potent anti-insectan compound rugulosin.</title>
        <authorList>
            <consortium name="DOE Joint Genome Institute"/>
            <person name="Walker A.K."/>
            <person name="Frasz S.L."/>
            <person name="Seifert K.A."/>
            <person name="Miller J.D."/>
            <person name="Mondo S.J."/>
            <person name="Labutti K."/>
            <person name="Lipzen A."/>
            <person name="Dockter R."/>
            <person name="Kennedy M."/>
            <person name="Grigoriev I.V."/>
            <person name="Spatafora J.W."/>
        </authorList>
    </citation>
    <scope>NUCLEOTIDE SEQUENCE [LARGE SCALE GENOMIC DNA]</scope>
    <source>
        <strain evidence="1 2">CBS 120377</strain>
    </source>
</reference>
<dbReference type="RefSeq" id="XP_018063188.1">
    <property type="nucleotide sequence ID" value="XM_018217215.1"/>
</dbReference>
<dbReference type="EMBL" id="KQ947434">
    <property type="protein sequence ID" value="KUJ08833.1"/>
    <property type="molecule type" value="Genomic_DNA"/>
</dbReference>
<dbReference type="KEGG" id="psco:LY89DRAFT_701709"/>
<dbReference type="InterPro" id="IPR029058">
    <property type="entry name" value="AB_hydrolase_fold"/>
</dbReference>
<evidence type="ECO:0000313" key="1">
    <source>
        <dbReference type="EMBL" id="KUJ08833.1"/>
    </source>
</evidence>
<evidence type="ECO:0000313" key="2">
    <source>
        <dbReference type="Proteomes" id="UP000070700"/>
    </source>
</evidence>
<name>A0A132B998_MOLSC</name>
<dbReference type="AlphaFoldDB" id="A0A132B998"/>
<gene>
    <name evidence="1" type="ORF">LY89DRAFT_701709</name>
</gene>
<dbReference type="GO" id="GO:0016020">
    <property type="term" value="C:membrane"/>
    <property type="evidence" value="ECO:0007669"/>
    <property type="project" value="TreeGrafter"/>
</dbReference>
<dbReference type="OrthoDB" id="10249433at2759"/>
<dbReference type="GO" id="GO:0008474">
    <property type="term" value="F:palmitoyl-(protein) hydrolase activity"/>
    <property type="evidence" value="ECO:0007669"/>
    <property type="project" value="TreeGrafter"/>
</dbReference>
<dbReference type="PANTHER" id="PTHR12277:SF64">
    <property type="entry name" value="SUPERFAMILY HYDROLASE, PUTATIVE (AFU_ORTHOLOGUE AFUA_3G01760)-RELATED"/>
    <property type="match status" value="1"/>
</dbReference>
<dbReference type="GeneID" id="28826941"/>
<proteinExistence type="predicted"/>
<dbReference type="Gene3D" id="3.40.50.1820">
    <property type="entry name" value="alpha/beta hydrolase"/>
    <property type="match status" value="1"/>
</dbReference>
<dbReference type="InParanoid" id="A0A132B998"/>
<sequence length="319" mass="36076">MVVFQNKIIYMPGLPPNARREKIEDYKNQCGGIQWREERTVAADGTRISLCVANVNCELDTDLPVKTVYVLYFQGNASSIPPRLPFLSPVLRLLSDRATFPARYTMVCCSYRGYWTSKGRPSENGIAMDAVAALKWIREPHGEEAPKPPAESIPIVFWGQSIGAGVATGLAAQAHIFSRSNFLLKAVILETPFLSIRAMLETLYPQKWLPYRYLWPFLRNHLDSWAGLGLMRRSFREIGLDPPSILILEAGRDELVPKEHATALERRCLEVGLGVKRRVISNALHTEVMARSEGRLAVCLSKRTRRTRTYIRRIPKSVP</sequence>
<organism evidence="1 2">
    <name type="scientific">Mollisia scopiformis</name>
    <name type="common">Conifer needle endophyte fungus</name>
    <name type="synonym">Phialocephala scopiformis</name>
    <dbReference type="NCBI Taxonomy" id="149040"/>
    <lineage>
        <taxon>Eukaryota</taxon>
        <taxon>Fungi</taxon>
        <taxon>Dikarya</taxon>
        <taxon>Ascomycota</taxon>
        <taxon>Pezizomycotina</taxon>
        <taxon>Leotiomycetes</taxon>
        <taxon>Helotiales</taxon>
        <taxon>Mollisiaceae</taxon>
        <taxon>Mollisia</taxon>
    </lineage>
</organism>
<accession>A0A132B998</accession>